<dbReference type="AlphaFoldDB" id="A0A5K1IZM8"/>
<sequence>MISSGEVGAAVDMLMGLVTSVFLTALCLVVLVGDIKGFLLDRKLRARGYTRLRYVFQRLERDEDGTLRWREENPRQWRCATTGDPEHDDPLFLGTPVYVCEQTGEEVVLRDTLQPSWATWGDDLYSCGPEYPLIDYLAPDGTLFFGSPKIPETINPRMDALLAMLLPFFVFGIIKTGAAVLGDLLG</sequence>
<feature type="transmembrane region" description="Helical" evidence="1">
    <location>
        <begin position="13"/>
        <end position="35"/>
    </location>
</feature>
<feature type="transmembrane region" description="Helical" evidence="1">
    <location>
        <begin position="160"/>
        <end position="181"/>
    </location>
</feature>
<evidence type="ECO:0000313" key="2">
    <source>
        <dbReference type="EMBL" id="VWL95140.1"/>
    </source>
</evidence>
<keyword evidence="1" id="KW-1133">Transmembrane helix</keyword>
<dbReference type="EMBL" id="CABWIH010000034">
    <property type="protein sequence ID" value="VWL95140.1"/>
    <property type="molecule type" value="Genomic_DNA"/>
</dbReference>
<keyword evidence="1" id="KW-0472">Membrane</keyword>
<keyword evidence="1" id="KW-0812">Transmembrane</keyword>
<accession>A0A5K1IZM8</accession>
<proteinExistence type="predicted"/>
<evidence type="ECO:0000256" key="1">
    <source>
        <dbReference type="SAM" id="Phobius"/>
    </source>
</evidence>
<reference evidence="2 3" key="1">
    <citation type="submission" date="2019-10" db="EMBL/GenBank/DDBJ databases">
        <authorList>
            <person name="Wolf R A."/>
        </authorList>
    </citation>
    <scope>NUCLEOTIDE SEQUENCE [LARGE SCALE GENOMIC DNA]</scope>
    <source>
        <strain evidence="2">Collinsella_aerofaciens_AK_138A</strain>
    </source>
</reference>
<organism evidence="2 3">
    <name type="scientific">Collinsella aerofaciens</name>
    <dbReference type="NCBI Taxonomy" id="74426"/>
    <lineage>
        <taxon>Bacteria</taxon>
        <taxon>Bacillati</taxon>
        <taxon>Actinomycetota</taxon>
        <taxon>Coriobacteriia</taxon>
        <taxon>Coriobacteriales</taxon>
        <taxon>Coriobacteriaceae</taxon>
        <taxon>Collinsella</taxon>
    </lineage>
</organism>
<name>A0A5K1IZM8_9ACTN</name>
<evidence type="ECO:0000313" key="3">
    <source>
        <dbReference type="Proteomes" id="UP000330807"/>
    </source>
</evidence>
<gene>
    <name evidence="2" type="ORF">LMKDKBCB_01793</name>
</gene>
<protein>
    <submittedName>
        <fullName evidence="2">Uncharacterized protein</fullName>
    </submittedName>
</protein>
<dbReference type="Proteomes" id="UP000330807">
    <property type="component" value="Unassembled WGS sequence"/>
</dbReference>